<keyword evidence="4" id="KW-1185">Reference proteome</keyword>
<evidence type="ECO:0000256" key="2">
    <source>
        <dbReference type="SAM" id="Phobius"/>
    </source>
</evidence>
<feature type="transmembrane region" description="Helical" evidence="2">
    <location>
        <begin position="242"/>
        <end position="263"/>
    </location>
</feature>
<evidence type="ECO:0000313" key="3">
    <source>
        <dbReference type="EMBL" id="KAG2103470.1"/>
    </source>
</evidence>
<dbReference type="Proteomes" id="UP000823399">
    <property type="component" value="Unassembled WGS sequence"/>
</dbReference>
<feature type="transmembrane region" description="Helical" evidence="2">
    <location>
        <begin position="162"/>
        <end position="182"/>
    </location>
</feature>
<feature type="region of interest" description="Disordered" evidence="1">
    <location>
        <begin position="299"/>
        <end position="362"/>
    </location>
</feature>
<reference evidence="3" key="1">
    <citation type="journal article" date="2020" name="New Phytol.">
        <title>Comparative genomics reveals dynamic genome evolution in host specialist ectomycorrhizal fungi.</title>
        <authorList>
            <person name="Lofgren L.A."/>
            <person name="Nguyen N.H."/>
            <person name="Vilgalys R."/>
            <person name="Ruytinx J."/>
            <person name="Liao H.L."/>
            <person name="Branco S."/>
            <person name="Kuo A."/>
            <person name="LaButti K."/>
            <person name="Lipzen A."/>
            <person name="Andreopoulos W."/>
            <person name="Pangilinan J."/>
            <person name="Riley R."/>
            <person name="Hundley H."/>
            <person name="Na H."/>
            <person name="Barry K."/>
            <person name="Grigoriev I.V."/>
            <person name="Stajich J.E."/>
            <person name="Kennedy P.G."/>
        </authorList>
    </citation>
    <scope>NUCLEOTIDE SEQUENCE</scope>
    <source>
        <strain evidence="3">FC423</strain>
    </source>
</reference>
<keyword evidence="2" id="KW-1133">Transmembrane helix</keyword>
<dbReference type="RefSeq" id="XP_041290564.1">
    <property type="nucleotide sequence ID" value="XM_041429016.1"/>
</dbReference>
<feature type="transmembrane region" description="Helical" evidence="2">
    <location>
        <begin position="133"/>
        <end position="155"/>
    </location>
</feature>
<dbReference type="AlphaFoldDB" id="A0A9P7F1U5"/>
<keyword evidence="2" id="KW-0812">Transmembrane</keyword>
<protein>
    <submittedName>
        <fullName evidence="3">Uncharacterized protein</fullName>
    </submittedName>
</protein>
<evidence type="ECO:0000256" key="1">
    <source>
        <dbReference type="SAM" id="MobiDB-lite"/>
    </source>
</evidence>
<feature type="transmembrane region" description="Helical" evidence="2">
    <location>
        <begin position="95"/>
        <end position="113"/>
    </location>
</feature>
<accession>A0A9P7F1U5</accession>
<feature type="compositionally biased region" description="Basic and acidic residues" evidence="1">
    <location>
        <begin position="331"/>
        <end position="341"/>
    </location>
</feature>
<evidence type="ECO:0000313" key="4">
    <source>
        <dbReference type="Proteomes" id="UP000823399"/>
    </source>
</evidence>
<dbReference type="EMBL" id="JABBWM010000044">
    <property type="protein sequence ID" value="KAG2103470.1"/>
    <property type="molecule type" value="Genomic_DNA"/>
</dbReference>
<proteinExistence type="predicted"/>
<gene>
    <name evidence="3" type="ORF">F5147DRAFT_281372</name>
</gene>
<sequence>MHSRGSSRTAKQGQFQASFRRQLVQAELETMGDCGWQDNCMQRHTSSTSTKPVTIPISLSKYNHIIMNARRVPPQGAPPPYTFVNRVYGRSLRPVVLAFAVMGTIWALAWTIASFKELQVDQNGAYPKLAPLAIVQGVIYSVALAIEIFGIYSLLTQRAWMVRMYAFSSAIAGLLVVGVGFMRCITHFTYKGELLNECISVSMNGEVDTAFGIWGSNPSPMDQASATSYCNDEWNHDSWTEILATIFEIVLCLLFTSAAFAYYRQVVDPTSPANALRAPSNQARMDLFPPHYNRPYDPEYQPAYAPPLGPPPSDAKPPDYSYAGGEYLGHAYEKDDKKDDDPFADYEGPSVPRPLHFAEDRG</sequence>
<organism evidence="3 4">
    <name type="scientific">Suillus discolor</name>
    <dbReference type="NCBI Taxonomy" id="1912936"/>
    <lineage>
        <taxon>Eukaryota</taxon>
        <taxon>Fungi</taxon>
        <taxon>Dikarya</taxon>
        <taxon>Basidiomycota</taxon>
        <taxon>Agaricomycotina</taxon>
        <taxon>Agaricomycetes</taxon>
        <taxon>Agaricomycetidae</taxon>
        <taxon>Boletales</taxon>
        <taxon>Suillineae</taxon>
        <taxon>Suillaceae</taxon>
        <taxon>Suillus</taxon>
    </lineage>
</organism>
<dbReference type="GeneID" id="64691275"/>
<name>A0A9P7F1U5_9AGAM</name>
<comment type="caution">
    <text evidence="3">The sequence shown here is derived from an EMBL/GenBank/DDBJ whole genome shotgun (WGS) entry which is preliminary data.</text>
</comment>
<dbReference type="OrthoDB" id="3352285at2759"/>
<keyword evidence="2" id="KW-0472">Membrane</keyword>
<feature type="compositionally biased region" description="Pro residues" evidence="1">
    <location>
        <begin position="304"/>
        <end position="315"/>
    </location>
</feature>